<organism evidence="1">
    <name type="scientific">Anguilla anguilla</name>
    <name type="common">European freshwater eel</name>
    <name type="synonym">Muraena anguilla</name>
    <dbReference type="NCBI Taxonomy" id="7936"/>
    <lineage>
        <taxon>Eukaryota</taxon>
        <taxon>Metazoa</taxon>
        <taxon>Chordata</taxon>
        <taxon>Craniata</taxon>
        <taxon>Vertebrata</taxon>
        <taxon>Euteleostomi</taxon>
        <taxon>Actinopterygii</taxon>
        <taxon>Neopterygii</taxon>
        <taxon>Teleostei</taxon>
        <taxon>Anguilliformes</taxon>
        <taxon>Anguillidae</taxon>
        <taxon>Anguilla</taxon>
    </lineage>
</organism>
<reference evidence="1" key="1">
    <citation type="submission" date="2014-11" db="EMBL/GenBank/DDBJ databases">
        <authorList>
            <person name="Amaro Gonzalez C."/>
        </authorList>
    </citation>
    <scope>NUCLEOTIDE SEQUENCE</scope>
</reference>
<protein>
    <submittedName>
        <fullName evidence="1">Uncharacterized protein</fullName>
    </submittedName>
</protein>
<accession>A0A0E9RZT8</accession>
<dbReference type="EMBL" id="GBXM01074150">
    <property type="protein sequence ID" value="JAH34427.1"/>
    <property type="molecule type" value="Transcribed_RNA"/>
</dbReference>
<reference evidence="1" key="2">
    <citation type="journal article" date="2015" name="Fish Shellfish Immunol.">
        <title>Early steps in the European eel (Anguilla anguilla)-Vibrio vulnificus interaction in the gills: Role of the RtxA13 toxin.</title>
        <authorList>
            <person name="Callol A."/>
            <person name="Pajuelo D."/>
            <person name="Ebbesson L."/>
            <person name="Teles M."/>
            <person name="MacKenzie S."/>
            <person name="Amaro C."/>
        </authorList>
    </citation>
    <scope>NUCLEOTIDE SEQUENCE</scope>
</reference>
<name>A0A0E9RZT8_ANGAN</name>
<dbReference type="AlphaFoldDB" id="A0A0E9RZT8"/>
<evidence type="ECO:0000313" key="1">
    <source>
        <dbReference type="EMBL" id="JAH34427.1"/>
    </source>
</evidence>
<sequence length="73" mass="8010">MKALALTDSLSLSAVLTQKDSEAKQDEDEAFRNVPIRSIQACLGALCFALIPECVGHCVLSRDAVQPRIEYIF</sequence>
<proteinExistence type="predicted"/>